<keyword evidence="4" id="KW-0378">Hydrolase</keyword>
<evidence type="ECO:0000313" key="8">
    <source>
        <dbReference type="Proteomes" id="UP000766336"/>
    </source>
</evidence>
<keyword evidence="2" id="KW-0479">Metal-binding</keyword>
<evidence type="ECO:0000256" key="5">
    <source>
        <dbReference type="ARBA" id="ARBA00023157"/>
    </source>
</evidence>
<protein>
    <submittedName>
        <fullName evidence="7">S1/P1 nuclease</fullName>
    </submittedName>
</protein>
<dbReference type="CDD" id="cd11010">
    <property type="entry name" value="S1-P1_nuclease"/>
    <property type="match status" value="1"/>
</dbReference>
<gene>
    <name evidence="7" type="ORF">KHU32_22745</name>
</gene>
<dbReference type="PANTHER" id="PTHR33146">
    <property type="entry name" value="ENDONUCLEASE 4"/>
    <property type="match status" value="1"/>
</dbReference>
<dbReference type="RefSeq" id="WP_213672476.1">
    <property type="nucleotide sequence ID" value="NZ_JAHCDA010000006.1"/>
</dbReference>
<keyword evidence="6" id="KW-0325">Glycoprotein</keyword>
<evidence type="ECO:0000313" key="7">
    <source>
        <dbReference type="EMBL" id="MBS7813773.1"/>
    </source>
</evidence>
<keyword evidence="1" id="KW-0540">Nuclease</keyword>
<organism evidence="7 8">
    <name type="scientific">Roseococcus pinisoli</name>
    <dbReference type="NCBI Taxonomy" id="2835040"/>
    <lineage>
        <taxon>Bacteria</taxon>
        <taxon>Pseudomonadati</taxon>
        <taxon>Pseudomonadota</taxon>
        <taxon>Alphaproteobacteria</taxon>
        <taxon>Acetobacterales</taxon>
        <taxon>Roseomonadaceae</taxon>
        <taxon>Roseococcus</taxon>
    </lineage>
</organism>
<dbReference type="PANTHER" id="PTHR33146:SF26">
    <property type="entry name" value="ENDONUCLEASE 4"/>
    <property type="match status" value="1"/>
</dbReference>
<sequence>MRWQAPCTRPFLRAHAWGIEGHEAIGLMAERHLRVDVATQVKALLASEGSKSLVEIANWADTINTREANGSRHTPRPPLDHSEANFSIVCEKRNPDATWGIEQQGSILANQTKTTAERMTALKYVVHLVGDTHQPMHASARIGNEPVMVGRRRTTPHKIWDTLIIRRMKLRMTDS</sequence>
<keyword evidence="3" id="KW-0255">Endonuclease</keyword>
<keyword evidence="5" id="KW-1015">Disulfide bond</keyword>
<dbReference type="Gene3D" id="1.10.575.10">
    <property type="entry name" value="P1 Nuclease"/>
    <property type="match status" value="1"/>
</dbReference>
<evidence type="ECO:0000256" key="6">
    <source>
        <dbReference type="ARBA" id="ARBA00023180"/>
    </source>
</evidence>
<dbReference type="SUPFAM" id="SSF48537">
    <property type="entry name" value="Phospholipase C/P1 nuclease"/>
    <property type="match status" value="1"/>
</dbReference>
<dbReference type="Proteomes" id="UP000766336">
    <property type="component" value="Unassembled WGS sequence"/>
</dbReference>
<comment type="caution">
    <text evidence="7">The sequence shown here is derived from an EMBL/GenBank/DDBJ whole genome shotgun (WGS) entry which is preliminary data.</text>
</comment>
<evidence type="ECO:0000256" key="1">
    <source>
        <dbReference type="ARBA" id="ARBA00022722"/>
    </source>
</evidence>
<dbReference type="Pfam" id="PF02265">
    <property type="entry name" value="S1-P1_nuclease"/>
    <property type="match status" value="1"/>
</dbReference>
<reference evidence="7 8" key="1">
    <citation type="submission" date="2021-05" db="EMBL/GenBank/DDBJ databases">
        <title>Roseococcus sp. XZZS9, whole genome shotgun sequencing project.</title>
        <authorList>
            <person name="Zhao G."/>
            <person name="Shen L."/>
        </authorList>
    </citation>
    <scope>NUCLEOTIDE SEQUENCE [LARGE SCALE GENOMIC DNA]</scope>
    <source>
        <strain evidence="7 8">XZZS9</strain>
    </source>
</reference>
<evidence type="ECO:0000256" key="4">
    <source>
        <dbReference type="ARBA" id="ARBA00022801"/>
    </source>
</evidence>
<name>A0ABS5QK33_9PROT</name>
<evidence type="ECO:0000256" key="3">
    <source>
        <dbReference type="ARBA" id="ARBA00022759"/>
    </source>
</evidence>
<evidence type="ECO:0000256" key="2">
    <source>
        <dbReference type="ARBA" id="ARBA00022723"/>
    </source>
</evidence>
<dbReference type="InterPro" id="IPR003154">
    <property type="entry name" value="S1/P1nuclease"/>
</dbReference>
<accession>A0ABS5QK33</accession>
<dbReference type="InterPro" id="IPR008947">
    <property type="entry name" value="PLipase_C/P1_nuclease_dom_sf"/>
</dbReference>
<keyword evidence="8" id="KW-1185">Reference proteome</keyword>
<proteinExistence type="predicted"/>
<dbReference type="EMBL" id="JAHCDA010000006">
    <property type="protein sequence ID" value="MBS7813773.1"/>
    <property type="molecule type" value="Genomic_DNA"/>
</dbReference>